<dbReference type="KEGG" id="echi:FKX85_15365"/>
<evidence type="ECO:0000313" key="6">
    <source>
        <dbReference type="EMBL" id="QDH80341.1"/>
    </source>
</evidence>
<dbReference type="Pfam" id="PF01625">
    <property type="entry name" value="PMSR"/>
    <property type="match status" value="1"/>
</dbReference>
<protein>
    <recommendedName>
        <fullName evidence="4">Peptide methionine sulfoxide reductase MsrA</fullName>
        <shortName evidence="4">Protein-methionine-S-oxide reductase</shortName>
        <ecNumber evidence="4">1.8.4.11</ecNumber>
    </recommendedName>
    <alternativeName>
        <fullName evidence="4">Peptide-methionine (S)-S-oxide reductase</fullName>
        <shortName evidence="4">Peptide Met(O) reductase</shortName>
    </alternativeName>
</protein>
<feature type="active site" evidence="4">
    <location>
        <position position="25"/>
    </location>
</feature>
<dbReference type="AlphaFoldDB" id="A0A514CKG6"/>
<dbReference type="NCBIfam" id="TIGR00401">
    <property type="entry name" value="msrA"/>
    <property type="match status" value="1"/>
</dbReference>
<proteinExistence type="inferred from homology"/>
<dbReference type="PANTHER" id="PTHR43774">
    <property type="entry name" value="PEPTIDE METHIONINE SULFOXIDE REDUCTASE"/>
    <property type="match status" value="1"/>
</dbReference>
<sequence>MTTLPKTPIHDIPAGKQVATFGAGCFWCIEAVYQNIRGVEEIMPGYAGGFVQGPTYKEVSTGTTGHAEVIHFFYDPHIISFQDLLEVFWATHDPTTLNQQGADIGPQYRSAIFYHTEEQRNTAAEFKTLIEKAEVYESPIVTEITAFTNFYPAENYHVNYYENHPNQPYCQLMIKPKLEKLKKVFGQHTKLI</sequence>
<keyword evidence="7" id="KW-1185">Reference proteome</keyword>
<keyword evidence="1 4" id="KW-0560">Oxidoreductase</keyword>
<evidence type="ECO:0000256" key="2">
    <source>
        <dbReference type="ARBA" id="ARBA00047806"/>
    </source>
</evidence>
<comment type="similarity">
    <text evidence="4">Belongs to the MsrA Met sulfoxide reductase family.</text>
</comment>
<reference evidence="6 7" key="1">
    <citation type="submission" date="2019-06" db="EMBL/GenBank/DDBJ databases">
        <title>Echinicola alkalisoli sp. nov. isolated from saline soil.</title>
        <authorList>
            <person name="Sun J.-Q."/>
            <person name="Xu L."/>
        </authorList>
    </citation>
    <scope>NUCLEOTIDE SEQUENCE [LARGE SCALE GENOMIC DNA]</scope>
    <source>
        <strain evidence="6 7">LN3S3</strain>
    </source>
</reference>
<dbReference type="InterPro" id="IPR036509">
    <property type="entry name" value="Met_Sox_Rdtase_MsrA_sf"/>
</dbReference>
<gene>
    <name evidence="4 6" type="primary">msrA</name>
    <name evidence="6" type="ORF">FKX85_15365</name>
</gene>
<feature type="domain" description="Peptide methionine sulphoxide reductase MsrA" evidence="5">
    <location>
        <begin position="19"/>
        <end position="171"/>
    </location>
</feature>
<evidence type="ECO:0000313" key="7">
    <source>
        <dbReference type="Proteomes" id="UP000316614"/>
    </source>
</evidence>
<evidence type="ECO:0000259" key="5">
    <source>
        <dbReference type="Pfam" id="PF01625"/>
    </source>
</evidence>
<dbReference type="Proteomes" id="UP000316614">
    <property type="component" value="Chromosome"/>
</dbReference>
<evidence type="ECO:0000256" key="1">
    <source>
        <dbReference type="ARBA" id="ARBA00023002"/>
    </source>
</evidence>
<comment type="function">
    <text evidence="4">Has an important function as a repair enzyme for proteins that have been inactivated by oxidation. Catalyzes the reversible oxidation-reduction of methionine sulfoxide in proteins to methionine.</text>
</comment>
<dbReference type="RefSeq" id="WP_141615575.1">
    <property type="nucleotide sequence ID" value="NZ_CP041253.1"/>
</dbReference>
<dbReference type="OrthoDB" id="4174719at2"/>
<evidence type="ECO:0000256" key="3">
    <source>
        <dbReference type="ARBA" id="ARBA00048782"/>
    </source>
</evidence>
<dbReference type="InterPro" id="IPR002569">
    <property type="entry name" value="Met_Sox_Rdtase_MsrA_dom"/>
</dbReference>
<accession>A0A514CKG6</accession>
<dbReference type="PANTHER" id="PTHR43774:SF1">
    <property type="entry name" value="PEPTIDE METHIONINE SULFOXIDE REDUCTASE MSRA 2"/>
    <property type="match status" value="1"/>
</dbReference>
<dbReference type="HAMAP" id="MF_01401">
    <property type="entry name" value="MsrA"/>
    <property type="match status" value="1"/>
</dbReference>
<comment type="catalytic activity">
    <reaction evidence="3 4">
        <text>[thioredoxin]-disulfide + L-methionine + H2O = L-methionine (S)-S-oxide + [thioredoxin]-dithiol</text>
        <dbReference type="Rhea" id="RHEA:19993"/>
        <dbReference type="Rhea" id="RHEA-COMP:10698"/>
        <dbReference type="Rhea" id="RHEA-COMP:10700"/>
        <dbReference type="ChEBI" id="CHEBI:15377"/>
        <dbReference type="ChEBI" id="CHEBI:29950"/>
        <dbReference type="ChEBI" id="CHEBI:50058"/>
        <dbReference type="ChEBI" id="CHEBI:57844"/>
        <dbReference type="ChEBI" id="CHEBI:58772"/>
        <dbReference type="EC" id="1.8.4.11"/>
    </reaction>
</comment>
<comment type="catalytic activity">
    <reaction evidence="2 4">
        <text>L-methionyl-[protein] + [thioredoxin]-disulfide + H2O = L-methionyl-(S)-S-oxide-[protein] + [thioredoxin]-dithiol</text>
        <dbReference type="Rhea" id="RHEA:14217"/>
        <dbReference type="Rhea" id="RHEA-COMP:10698"/>
        <dbReference type="Rhea" id="RHEA-COMP:10700"/>
        <dbReference type="Rhea" id="RHEA-COMP:12313"/>
        <dbReference type="Rhea" id="RHEA-COMP:12315"/>
        <dbReference type="ChEBI" id="CHEBI:15377"/>
        <dbReference type="ChEBI" id="CHEBI:16044"/>
        <dbReference type="ChEBI" id="CHEBI:29950"/>
        <dbReference type="ChEBI" id="CHEBI:44120"/>
        <dbReference type="ChEBI" id="CHEBI:50058"/>
        <dbReference type="EC" id="1.8.4.11"/>
    </reaction>
</comment>
<dbReference type="GO" id="GO:0033744">
    <property type="term" value="F:L-methionine:thioredoxin-disulfide S-oxidoreductase activity"/>
    <property type="evidence" value="ECO:0007669"/>
    <property type="project" value="RHEA"/>
</dbReference>
<dbReference type="SUPFAM" id="SSF55068">
    <property type="entry name" value="Peptide methionine sulfoxide reductase"/>
    <property type="match status" value="1"/>
</dbReference>
<dbReference type="EMBL" id="CP041253">
    <property type="protein sequence ID" value="QDH80341.1"/>
    <property type="molecule type" value="Genomic_DNA"/>
</dbReference>
<name>A0A514CKG6_9BACT</name>
<evidence type="ECO:0000256" key="4">
    <source>
        <dbReference type="HAMAP-Rule" id="MF_01401"/>
    </source>
</evidence>
<dbReference type="GO" id="GO:0008113">
    <property type="term" value="F:peptide-methionine (S)-S-oxide reductase activity"/>
    <property type="evidence" value="ECO:0007669"/>
    <property type="project" value="UniProtKB-UniRule"/>
</dbReference>
<organism evidence="6 7">
    <name type="scientific">Echinicola soli</name>
    <dbReference type="NCBI Taxonomy" id="2591634"/>
    <lineage>
        <taxon>Bacteria</taxon>
        <taxon>Pseudomonadati</taxon>
        <taxon>Bacteroidota</taxon>
        <taxon>Cytophagia</taxon>
        <taxon>Cytophagales</taxon>
        <taxon>Cyclobacteriaceae</taxon>
        <taxon>Echinicola</taxon>
    </lineage>
</organism>
<dbReference type="EC" id="1.8.4.11" evidence="4"/>
<dbReference type="Gene3D" id="3.30.1060.10">
    <property type="entry name" value="Peptide methionine sulphoxide reductase MsrA"/>
    <property type="match status" value="1"/>
</dbReference>